<proteinExistence type="predicted"/>
<evidence type="ECO:0008006" key="3">
    <source>
        <dbReference type="Google" id="ProtNLM"/>
    </source>
</evidence>
<dbReference type="KEGG" id="saca:FFV09_14195"/>
<dbReference type="InterPro" id="IPR027417">
    <property type="entry name" value="P-loop_NTPase"/>
</dbReference>
<reference evidence="1 2" key="1">
    <citation type="submission" date="2019-06" db="EMBL/GenBank/DDBJ databases">
        <title>Saccharibacillus brassicae sp. nov., an endophytic bacterium isolated from Chinese cabbage seeds (Brassica pekinensis).</title>
        <authorList>
            <person name="Jiang L."/>
            <person name="Lee J."/>
            <person name="Kim S.W."/>
        </authorList>
    </citation>
    <scope>NUCLEOTIDE SEQUENCE [LARGE SCALE GENOMIC DNA]</scope>
    <source>
        <strain evidence="2">KCTC 43072 / ATSA2</strain>
    </source>
</reference>
<gene>
    <name evidence="1" type="ORF">FFV09_14195</name>
</gene>
<evidence type="ECO:0000313" key="2">
    <source>
        <dbReference type="Proteomes" id="UP000316968"/>
    </source>
</evidence>
<organism evidence="1 2">
    <name type="scientific">Saccharibacillus brassicae</name>
    <dbReference type="NCBI Taxonomy" id="2583377"/>
    <lineage>
        <taxon>Bacteria</taxon>
        <taxon>Bacillati</taxon>
        <taxon>Bacillota</taxon>
        <taxon>Bacilli</taxon>
        <taxon>Bacillales</taxon>
        <taxon>Paenibacillaceae</taxon>
        <taxon>Saccharibacillus</taxon>
    </lineage>
</organism>
<dbReference type="SUPFAM" id="SSF52540">
    <property type="entry name" value="P-loop containing nucleoside triphosphate hydrolases"/>
    <property type="match status" value="1"/>
</dbReference>
<dbReference type="Proteomes" id="UP000316968">
    <property type="component" value="Chromosome"/>
</dbReference>
<sequence length="69" mass="7355">MTHPIVKKAAIEVKGVVKTFKSKKAVDGVDFTIQAGTVTALLEGTLELAPRPGRGTSLSVRIPLVVREQ</sequence>
<dbReference type="Gene3D" id="3.40.50.300">
    <property type="entry name" value="P-loop containing nucleotide triphosphate hydrolases"/>
    <property type="match status" value="1"/>
</dbReference>
<dbReference type="EMBL" id="CP041217">
    <property type="protein sequence ID" value="QDH21888.1"/>
    <property type="molecule type" value="Genomic_DNA"/>
</dbReference>
<protein>
    <recommendedName>
        <fullName evidence="3">ABC transporter ATP-binding protein</fullName>
    </recommendedName>
</protein>
<dbReference type="RefSeq" id="WP_141448432.1">
    <property type="nucleotide sequence ID" value="NZ_CP041217.1"/>
</dbReference>
<evidence type="ECO:0000313" key="1">
    <source>
        <dbReference type="EMBL" id="QDH21888.1"/>
    </source>
</evidence>
<name>A0A4Y6UZD2_SACBS</name>
<dbReference type="AlphaFoldDB" id="A0A4Y6UZD2"/>
<accession>A0A4Y6UZD2</accession>
<keyword evidence="2" id="KW-1185">Reference proteome</keyword>